<protein>
    <submittedName>
        <fullName evidence="2">(salmon louse) hypothetical protein</fullName>
    </submittedName>
</protein>
<proteinExistence type="predicted"/>
<feature type="region of interest" description="Disordered" evidence="1">
    <location>
        <begin position="1"/>
        <end position="46"/>
    </location>
</feature>
<name>A0A7R8D767_LEPSM</name>
<evidence type="ECO:0000313" key="3">
    <source>
        <dbReference type="Proteomes" id="UP000675881"/>
    </source>
</evidence>
<dbReference type="EMBL" id="HG994588">
    <property type="protein sequence ID" value="CAF3045862.1"/>
    <property type="molecule type" value="Genomic_DNA"/>
</dbReference>
<feature type="compositionally biased region" description="Basic and acidic residues" evidence="1">
    <location>
        <begin position="17"/>
        <end position="27"/>
    </location>
</feature>
<feature type="compositionally biased region" description="Basic and acidic residues" evidence="1">
    <location>
        <begin position="34"/>
        <end position="46"/>
    </location>
</feature>
<dbReference type="Proteomes" id="UP000675881">
    <property type="component" value="Chromosome 9"/>
</dbReference>
<accession>A0A7R8D767</accession>
<dbReference type="AlphaFoldDB" id="A0A7R8D767"/>
<dbReference type="OrthoDB" id="10588502at2759"/>
<sequence>MVGRSELLLLKKKKGKDVRTTTHDSQRRLMHTRCKSEPPNKQKEKGTSCYTIIYNFQKPDKVERASSSRSAERLEKMNKTPLLSLERRRSPRKKLKTSTPTLEEEESPYPEEIYQSQVPQEDGIYWAYDNPKLDEELHRKARIRSTPKLRLKIAGSRRRNNNNDDEEAKEFLNQCFGDFIKKNKENSDAISDSIVQINETKDQGSSNLFDDNEDEDEFLLLASQAIDSSVIKKTPLSLKKDFNRKKSTDHFEDDSFDILLSQLPEDVFNKSTPKSTKLTLKRHDEIIVLPSLRVLQKPFLALKKKL</sequence>
<feature type="compositionally biased region" description="Basic and acidic residues" evidence="1">
    <location>
        <begin position="61"/>
        <end position="78"/>
    </location>
</feature>
<gene>
    <name evidence="2" type="ORF">LSAA_14774</name>
</gene>
<evidence type="ECO:0000256" key="1">
    <source>
        <dbReference type="SAM" id="MobiDB-lite"/>
    </source>
</evidence>
<reference evidence="2" key="1">
    <citation type="submission" date="2021-02" db="EMBL/GenBank/DDBJ databases">
        <authorList>
            <person name="Bekaert M."/>
        </authorList>
    </citation>
    <scope>NUCLEOTIDE SEQUENCE</scope>
    <source>
        <strain evidence="2">IoA-00</strain>
    </source>
</reference>
<organism evidence="2 3">
    <name type="scientific">Lepeophtheirus salmonis</name>
    <name type="common">Salmon louse</name>
    <name type="synonym">Caligus salmonis</name>
    <dbReference type="NCBI Taxonomy" id="72036"/>
    <lineage>
        <taxon>Eukaryota</taxon>
        <taxon>Metazoa</taxon>
        <taxon>Ecdysozoa</taxon>
        <taxon>Arthropoda</taxon>
        <taxon>Crustacea</taxon>
        <taxon>Multicrustacea</taxon>
        <taxon>Hexanauplia</taxon>
        <taxon>Copepoda</taxon>
        <taxon>Siphonostomatoida</taxon>
        <taxon>Caligidae</taxon>
        <taxon>Lepeophtheirus</taxon>
    </lineage>
</organism>
<evidence type="ECO:0000313" key="2">
    <source>
        <dbReference type="EMBL" id="CAF3045862.1"/>
    </source>
</evidence>
<keyword evidence="3" id="KW-1185">Reference proteome</keyword>
<feature type="region of interest" description="Disordered" evidence="1">
    <location>
        <begin position="61"/>
        <end position="110"/>
    </location>
</feature>